<dbReference type="EMBL" id="FOSC01000007">
    <property type="protein sequence ID" value="SFJ91007.1"/>
    <property type="molecule type" value="Genomic_DNA"/>
</dbReference>
<dbReference type="Pfam" id="PF20531">
    <property type="entry name" value="DUF6746"/>
    <property type="match status" value="1"/>
</dbReference>
<evidence type="ECO:0000313" key="2">
    <source>
        <dbReference type="EMBL" id="SFJ91007.1"/>
    </source>
</evidence>
<dbReference type="InterPro" id="IPR046634">
    <property type="entry name" value="DUF6746"/>
</dbReference>
<organism evidence="2 3">
    <name type="scientific">Marinobacter persicus</name>
    <dbReference type="NCBI Taxonomy" id="930118"/>
    <lineage>
        <taxon>Bacteria</taxon>
        <taxon>Pseudomonadati</taxon>
        <taxon>Pseudomonadota</taxon>
        <taxon>Gammaproteobacteria</taxon>
        <taxon>Pseudomonadales</taxon>
        <taxon>Marinobacteraceae</taxon>
        <taxon>Marinobacter</taxon>
    </lineage>
</organism>
<gene>
    <name evidence="2" type="ORF">SAMN05216429_107134</name>
</gene>
<proteinExistence type="predicted"/>
<name>A0A1I3V9W2_9GAMM</name>
<accession>A0A1I3V9W2</accession>
<sequence length="123" mass="13842">MQTFLKPVALASALLFTAPVIADDDYGHFKGKPSETLEEAVANFSEYNTKLEKVLAGDLTPEAMNEIHELTYTIENALARINEEFDGLAVTLEEIHLSSERMETDQVQEYGEQYLDTSRKVIE</sequence>
<protein>
    <recommendedName>
        <fullName evidence="4">Soluble cytochrome b562</fullName>
    </recommendedName>
</protein>
<keyword evidence="1" id="KW-0732">Signal</keyword>
<dbReference type="Proteomes" id="UP000199445">
    <property type="component" value="Unassembled WGS sequence"/>
</dbReference>
<dbReference type="OrthoDB" id="5975812at2"/>
<reference evidence="2 3" key="1">
    <citation type="submission" date="2016-10" db="EMBL/GenBank/DDBJ databases">
        <authorList>
            <person name="de Groot N.N."/>
        </authorList>
    </citation>
    <scope>NUCLEOTIDE SEQUENCE [LARGE SCALE GENOMIC DNA]</scope>
    <source>
        <strain evidence="2 3">IBRC-M 10445</strain>
    </source>
</reference>
<evidence type="ECO:0008006" key="4">
    <source>
        <dbReference type="Google" id="ProtNLM"/>
    </source>
</evidence>
<dbReference type="AlphaFoldDB" id="A0A1I3V9W2"/>
<feature type="chain" id="PRO_5011716318" description="Soluble cytochrome b562" evidence="1">
    <location>
        <begin position="23"/>
        <end position="123"/>
    </location>
</feature>
<dbReference type="RefSeq" id="WP_091704746.1">
    <property type="nucleotide sequence ID" value="NZ_BMYN01000001.1"/>
</dbReference>
<feature type="signal peptide" evidence="1">
    <location>
        <begin position="1"/>
        <end position="22"/>
    </location>
</feature>
<evidence type="ECO:0000313" key="3">
    <source>
        <dbReference type="Proteomes" id="UP000199445"/>
    </source>
</evidence>
<keyword evidence="3" id="KW-1185">Reference proteome</keyword>
<evidence type="ECO:0000256" key="1">
    <source>
        <dbReference type="SAM" id="SignalP"/>
    </source>
</evidence>